<keyword evidence="4" id="KW-0813">Transport</keyword>
<gene>
    <name evidence="9" type="ORF">JOF46_002945</name>
</gene>
<reference evidence="9 10" key="1">
    <citation type="submission" date="2021-03" db="EMBL/GenBank/DDBJ databases">
        <title>Sequencing the genomes of 1000 actinobacteria strains.</title>
        <authorList>
            <person name="Klenk H.-P."/>
        </authorList>
    </citation>
    <scope>NUCLEOTIDE SEQUENCE [LARGE SCALE GENOMIC DNA]</scope>
    <source>
        <strain evidence="9 10">DSM 15454</strain>
    </source>
</reference>
<keyword evidence="5" id="KW-1003">Cell membrane</keyword>
<comment type="similarity">
    <text evidence="3">Belongs to the bacterial solute-binding protein SsuA/TauA family.</text>
</comment>
<evidence type="ECO:0000256" key="3">
    <source>
        <dbReference type="ARBA" id="ARBA00010742"/>
    </source>
</evidence>
<organism evidence="9 10">
    <name type="scientific">Paeniglutamicibacter psychrophenolicus</name>
    <dbReference type="NCBI Taxonomy" id="257454"/>
    <lineage>
        <taxon>Bacteria</taxon>
        <taxon>Bacillati</taxon>
        <taxon>Actinomycetota</taxon>
        <taxon>Actinomycetes</taxon>
        <taxon>Micrococcales</taxon>
        <taxon>Micrococcaceae</taxon>
        <taxon>Paeniglutamicibacter</taxon>
    </lineage>
</organism>
<evidence type="ECO:0000256" key="2">
    <source>
        <dbReference type="ARBA" id="ARBA00004533"/>
    </source>
</evidence>
<comment type="caution">
    <text evidence="9">The sequence shown here is derived from an EMBL/GenBank/DDBJ whole genome shotgun (WGS) entry which is preliminary data.</text>
</comment>
<dbReference type="Pfam" id="PF13379">
    <property type="entry name" value="NMT1_2"/>
    <property type="match status" value="1"/>
</dbReference>
<dbReference type="InterPro" id="IPR044527">
    <property type="entry name" value="NrtA/CpmA_ABC-bd_dom"/>
</dbReference>
<keyword evidence="6" id="KW-0997">Cell inner membrane</keyword>
<dbReference type="SUPFAM" id="SSF53850">
    <property type="entry name" value="Periplasmic binding protein-like II"/>
    <property type="match status" value="1"/>
</dbReference>
<keyword evidence="8" id="KW-0472">Membrane</keyword>
<keyword evidence="10" id="KW-1185">Reference proteome</keyword>
<evidence type="ECO:0000256" key="8">
    <source>
        <dbReference type="ARBA" id="ARBA00023136"/>
    </source>
</evidence>
<dbReference type="RefSeq" id="WP_245348142.1">
    <property type="nucleotide sequence ID" value="NZ_BAAAMI010000008.1"/>
</dbReference>
<comment type="subcellular location">
    <subcellularLocation>
        <location evidence="2">Cell inner membrane</location>
    </subcellularLocation>
    <subcellularLocation>
        <location evidence="1">Periplasm</location>
    </subcellularLocation>
</comment>
<keyword evidence="7" id="KW-0732">Signal</keyword>
<evidence type="ECO:0000313" key="10">
    <source>
        <dbReference type="Proteomes" id="UP000766570"/>
    </source>
</evidence>
<dbReference type="Proteomes" id="UP000766570">
    <property type="component" value="Unassembled WGS sequence"/>
</dbReference>
<evidence type="ECO:0000256" key="4">
    <source>
        <dbReference type="ARBA" id="ARBA00022448"/>
    </source>
</evidence>
<proteinExistence type="inferred from homology"/>
<dbReference type="EMBL" id="JAGIOE010000001">
    <property type="protein sequence ID" value="MBP2375033.1"/>
    <property type="molecule type" value="Genomic_DNA"/>
</dbReference>
<name>A0ABS4WFW7_9MICC</name>
<evidence type="ECO:0000256" key="5">
    <source>
        <dbReference type="ARBA" id="ARBA00022475"/>
    </source>
</evidence>
<evidence type="ECO:0000256" key="7">
    <source>
        <dbReference type="ARBA" id="ARBA00022729"/>
    </source>
</evidence>
<accession>A0ABS4WFW7</accession>
<evidence type="ECO:0000256" key="1">
    <source>
        <dbReference type="ARBA" id="ARBA00004418"/>
    </source>
</evidence>
<evidence type="ECO:0000256" key="6">
    <source>
        <dbReference type="ARBA" id="ARBA00022519"/>
    </source>
</evidence>
<dbReference type="CDD" id="cd13553">
    <property type="entry name" value="PBP2_NrtA_CpmA_like"/>
    <property type="match status" value="1"/>
</dbReference>
<sequence>MDTIRYTADGPHRGPGRRALLAGGTGLLGLLMLGAAATTTVPRPGTAGTSATGPAGTLRLGFFANLTHAPALVGTANGLFARELAASGTTLETSIFGAGPAAVEALNAGAIDAAYLGPNPAIAAFTSSGGRGLRVVAGAAAGGAQLVVRPGITDAAALRGTTLATPQLGGTQDVALRTWLAAQGMETDLRGGAVSITPTANAQTLELFRSGTIDGAWLPEPWASRLVLEAGARVLVDEADLWEGTDTGAPGKFPTTVLAVSPDFAERHRQTIDDLLRGHLAALDWINTAKRDSVLDTLNTALEQLAGAALSPAVLERALGKLSFTPDPLSGAYPRLLANAAAASLAEPASLDGLVDTSFLEKARAARTASGTGAGA</sequence>
<protein>
    <submittedName>
        <fullName evidence="9">NitT/TauT family transport system substrate-binding protein</fullName>
    </submittedName>
</protein>
<dbReference type="PANTHER" id="PTHR30024">
    <property type="entry name" value="ALIPHATIC SULFONATES-BINDING PROTEIN-RELATED"/>
    <property type="match status" value="1"/>
</dbReference>
<dbReference type="PANTHER" id="PTHR30024:SF47">
    <property type="entry name" value="TAURINE-BINDING PERIPLASMIC PROTEIN"/>
    <property type="match status" value="1"/>
</dbReference>
<evidence type="ECO:0000313" key="9">
    <source>
        <dbReference type="EMBL" id="MBP2375033.1"/>
    </source>
</evidence>
<dbReference type="Gene3D" id="3.40.190.10">
    <property type="entry name" value="Periplasmic binding protein-like II"/>
    <property type="match status" value="2"/>
</dbReference>